<dbReference type="InterPro" id="IPR050148">
    <property type="entry name" value="Terpene_synthase-like"/>
</dbReference>
<gene>
    <name evidence="11" type="ORF">SASPL_124003</name>
</gene>
<reference evidence="11" key="1">
    <citation type="submission" date="2018-01" db="EMBL/GenBank/DDBJ databases">
        <authorList>
            <person name="Mao J.F."/>
        </authorList>
    </citation>
    <scope>NUCLEOTIDE SEQUENCE</scope>
    <source>
        <strain evidence="11">Huo1</strain>
        <tissue evidence="11">Leaf</tissue>
    </source>
</reference>
<dbReference type="AlphaFoldDB" id="A0A8X8XM24"/>
<dbReference type="FunFam" id="1.10.600.10:FF:000036">
    <property type="entry name" value="cis-abienol synthase, chloroplastic"/>
    <property type="match status" value="1"/>
</dbReference>
<keyword evidence="12" id="KW-1185">Reference proteome</keyword>
<dbReference type="PANTHER" id="PTHR31739">
    <property type="entry name" value="ENT-COPALYL DIPHOSPHATE SYNTHASE, CHLOROPLASTIC"/>
    <property type="match status" value="1"/>
</dbReference>
<dbReference type="PANTHER" id="PTHR31739:SF25">
    <property type="entry name" value="(E,E)-GERANYLLINALOOL SYNTHASE"/>
    <property type="match status" value="1"/>
</dbReference>
<keyword evidence="7" id="KW-0809">Transit peptide</keyword>
<dbReference type="GO" id="GO:0010333">
    <property type="term" value="F:terpene synthase activity"/>
    <property type="evidence" value="ECO:0007669"/>
    <property type="project" value="InterPro"/>
</dbReference>
<dbReference type="GO" id="GO:0000287">
    <property type="term" value="F:magnesium ion binding"/>
    <property type="evidence" value="ECO:0007669"/>
    <property type="project" value="InterPro"/>
</dbReference>
<feature type="domain" description="Terpene synthase metal-binding" evidence="10">
    <location>
        <begin position="482"/>
        <end position="709"/>
    </location>
</feature>
<protein>
    <recommendedName>
        <fullName evidence="13">Geranyllinalool synthase</fullName>
    </recommendedName>
</protein>
<keyword evidence="5" id="KW-0479">Metal-binding</keyword>
<evidence type="ECO:0000256" key="7">
    <source>
        <dbReference type="ARBA" id="ARBA00022946"/>
    </source>
</evidence>
<evidence type="ECO:0000313" key="11">
    <source>
        <dbReference type="EMBL" id="KAG6416571.1"/>
    </source>
</evidence>
<dbReference type="Pfam" id="PF01397">
    <property type="entry name" value="Terpene_synth"/>
    <property type="match status" value="1"/>
</dbReference>
<dbReference type="OrthoDB" id="2343925at2759"/>
<feature type="domain" description="Terpene synthase N-terminal" evidence="9">
    <location>
        <begin position="213"/>
        <end position="390"/>
    </location>
</feature>
<proteinExistence type="predicted"/>
<evidence type="ECO:0000256" key="6">
    <source>
        <dbReference type="ARBA" id="ARBA00022842"/>
    </source>
</evidence>
<dbReference type="InterPro" id="IPR001906">
    <property type="entry name" value="Terpene_synth_N"/>
</dbReference>
<reference evidence="11" key="2">
    <citation type="submission" date="2020-08" db="EMBL/GenBank/DDBJ databases">
        <title>Plant Genome Project.</title>
        <authorList>
            <person name="Zhang R.-G."/>
        </authorList>
    </citation>
    <scope>NUCLEOTIDE SEQUENCE</scope>
    <source>
        <strain evidence="11">Huo1</strain>
        <tissue evidence="11">Leaf</tissue>
    </source>
</reference>
<evidence type="ECO:0008006" key="13">
    <source>
        <dbReference type="Google" id="ProtNLM"/>
    </source>
</evidence>
<evidence type="ECO:0000256" key="1">
    <source>
        <dbReference type="ARBA" id="ARBA00001946"/>
    </source>
</evidence>
<accession>A0A8X8XM24</accession>
<dbReference type="FunFam" id="1.50.10.130:FF:000002">
    <property type="entry name" value="Ent-copalyl diphosphate synthase, chloroplastic"/>
    <property type="match status" value="1"/>
</dbReference>
<evidence type="ECO:0000256" key="3">
    <source>
        <dbReference type="ARBA" id="ARBA00022528"/>
    </source>
</evidence>
<organism evidence="11">
    <name type="scientific">Salvia splendens</name>
    <name type="common">Scarlet sage</name>
    <dbReference type="NCBI Taxonomy" id="180675"/>
    <lineage>
        <taxon>Eukaryota</taxon>
        <taxon>Viridiplantae</taxon>
        <taxon>Streptophyta</taxon>
        <taxon>Embryophyta</taxon>
        <taxon>Tracheophyta</taxon>
        <taxon>Spermatophyta</taxon>
        <taxon>Magnoliopsida</taxon>
        <taxon>eudicotyledons</taxon>
        <taxon>Gunneridae</taxon>
        <taxon>Pentapetalae</taxon>
        <taxon>asterids</taxon>
        <taxon>lamiids</taxon>
        <taxon>Lamiales</taxon>
        <taxon>Lamiaceae</taxon>
        <taxon>Nepetoideae</taxon>
        <taxon>Mentheae</taxon>
        <taxon>Salviinae</taxon>
        <taxon>Salvia</taxon>
        <taxon>Salvia subgen. Calosphace</taxon>
        <taxon>core Calosphace</taxon>
    </lineage>
</organism>
<dbReference type="SFLD" id="SFLDG01014">
    <property type="entry name" value="Terpene_Cyclase_Like_1_N-term"/>
    <property type="match status" value="1"/>
</dbReference>
<evidence type="ECO:0000256" key="4">
    <source>
        <dbReference type="ARBA" id="ARBA00022640"/>
    </source>
</evidence>
<dbReference type="GO" id="GO:0009536">
    <property type="term" value="C:plastid"/>
    <property type="evidence" value="ECO:0007669"/>
    <property type="project" value="UniProtKB-SubCell"/>
</dbReference>
<evidence type="ECO:0000313" key="12">
    <source>
        <dbReference type="Proteomes" id="UP000298416"/>
    </source>
</evidence>
<keyword evidence="8" id="KW-0456">Lyase</keyword>
<sequence>MESSLLSIESLVSQLKNEIFCNLHSHSDAFVSPSAYDTAWLAMIPHQNNHNIPMFSSCLNWIIQNQKEGGFWGETNEEGISTIDALPSTLACLIALKMWDPSHPNIRSGLRFIELKAEILLKINYQNLPRWFVLTFPAMVELAEAHALPLVFPHGLVTAIAHIFVRRQHILETEELVGDEERRCFPPLLSYLETFPATYHLDSQETVKRYLSSDGSLFQSPAATAQAFMSTQNMDCLKYLQSLLHKFPNGVPAKYPVDGDLIKLSLVDHVQGLGLSPHFNQDIELLLGQVYRSQQNIKSDPNSSFPLKLFKDAMAFRLLRMHGHDVNPESFCWFVHQPETMEYMELNSQHFITAMYSVYRATDVAYPGEHQLDEARKFATKLLQNSKTRHRDFNLLISKGLQNLIKYEVDVPWTARLDRLYHRKWIEENKSSPLWIGKASFYRLSCLENTKLMQLAVENFEFMQSIYMRELEELKEWSKKRRLSEMGFGREKTVYTYFAIASCSHFPHDSVMRLLLSKATIIVTVADDFYDMEGSLPDLEILTDAVQRWEGEGLEGHSKSIFEAVDELVKEMVETCQPQQRSMGVPKLQQLWRECFMSWMVERRWSVAGYTPAMDEYLETGMLSIAVHTIALPATANFFNPNANPLQYQNITKLVMAVARLSNDVQSYQKEVVDGKMNMVMLHWQQNPEGGIEDSVAHVKEMLELKKKELLQLVFSDRFEQEMSKSCKQTHLYCMKVFEMFFNSANLFDSETALMQDINKSIYLPITHRKPFNPNVVPSLQNNDKSKVSDPKLVPSLKNNDKFKVSTRVHTLSNSKPPLHTTSYIKLAPSQKLLHLPIRCNMRLTGFGLPI</sequence>
<evidence type="ECO:0000256" key="5">
    <source>
        <dbReference type="ARBA" id="ARBA00022723"/>
    </source>
</evidence>
<keyword evidence="6" id="KW-0460">Magnesium</keyword>
<comment type="cofactor">
    <cofactor evidence="1">
        <name>Mg(2+)</name>
        <dbReference type="ChEBI" id="CHEBI:18420"/>
    </cofactor>
</comment>
<evidence type="ECO:0000256" key="8">
    <source>
        <dbReference type="ARBA" id="ARBA00023239"/>
    </source>
</evidence>
<evidence type="ECO:0000256" key="2">
    <source>
        <dbReference type="ARBA" id="ARBA00004474"/>
    </source>
</evidence>
<dbReference type="Pfam" id="PF03936">
    <property type="entry name" value="Terpene_synth_C"/>
    <property type="match status" value="1"/>
</dbReference>
<evidence type="ECO:0000259" key="9">
    <source>
        <dbReference type="Pfam" id="PF01397"/>
    </source>
</evidence>
<dbReference type="GO" id="GO:0016102">
    <property type="term" value="P:diterpenoid biosynthetic process"/>
    <property type="evidence" value="ECO:0007669"/>
    <property type="project" value="TreeGrafter"/>
</dbReference>
<dbReference type="EMBL" id="PNBA02000008">
    <property type="protein sequence ID" value="KAG6416571.1"/>
    <property type="molecule type" value="Genomic_DNA"/>
</dbReference>
<dbReference type="Proteomes" id="UP000298416">
    <property type="component" value="Unassembled WGS sequence"/>
</dbReference>
<dbReference type="InterPro" id="IPR005630">
    <property type="entry name" value="Terpene_synthase_metal-bd"/>
</dbReference>
<name>A0A8X8XM24_SALSN</name>
<keyword evidence="3" id="KW-0150">Chloroplast</keyword>
<evidence type="ECO:0000259" key="10">
    <source>
        <dbReference type="Pfam" id="PF03936"/>
    </source>
</evidence>
<keyword evidence="4" id="KW-0934">Plastid</keyword>
<comment type="subcellular location">
    <subcellularLocation>
        <location evidence="2">Plastid</location>
    </subcellularLocation>
</comment>
<comment type="caution">
    <text evidence="11">The sequence shown here is derived from an EMBL/GenBank/DDBJ whole genome shotgun (WGS) entry which is preliminary data.</text>
</comment>